<evidence type="ECO:0000313" key="3">
    <source>
        <dbReference type="EMBL" id="EPY18404.1"/>
    </source>
</evidence>
<comment type="caution">
    <text evidence="3">The sequence shown here is derived from an EMBL/GenBank/DDBJ whole genome shotgun (WGS) entry which is preliminary data.</text>
</comment>
<feature type="compositionally biased region" description="Low complexity" evidence="2">
    <location>
        <begin position="55"/>
        <end position="66"/>
    </location>
</feature>
<reference evidence="3 4" key="1">
    <citation type="journal article" date="2013" name="PLoS ONE">
        <title>Predicting the Proteins of Angomonas deanei, Strigomonas culicis and Their Respective Endosymbionts Reveals New Aspects of the Trypanosomatidae Family.</title>
        <authorList>
            <person name="Motta M.C."/>
            <person name="Martins A.C."/>
            <person name="de Souza S.S."/>
            <person name="Catta-Preta C.M."/>
            <person name="Silva R."/>
            <person name="Klein C.C."/>
            <person name="de Almeida L.G."/>
            <person name="de Lima Cunha O."/>
            <person name="Ciapina L.P."/>
            <person name="Brocchi M."/>
            <person name="Colabardini A.C."/>
            <person name="de Araujo Lima B."/>
            <person name="Machado C.R."/>
            <person name="de Almeida Soares C.M."/>
            <person name="Probst C.M."/>
            <person name="de Menezes C.B."/>
            <person name="Thompson C.E."/>
            <person name="Bartholomeu D.C."/>
            <person name="Gradia D.F."/>
            <person name="Pavoni D.P."/>
            <person name="Grisard E.C."/>
            <person name="Fantinatti-Garboggini F."/>
            <person name="Marchini F.K."/>
            <person name="Rodrigues-Luiz G.F."/>
            <person name="Wagner G."/>
            <person name="Goldman G.H."/>
            <person name="Fietto J.L."/>
            <person name="Elias M.C."/>
            <person name="Goldman M.H."/>
            <person name="Sagot M.F."/>
            <person name="Pereira M."/>
            <person name="Stoco P.H."/>
            <person name="de Mendonca-Neto R.P."/>
            <person name="Teixeira S.M."/>
            <person name="Maciel T.E."/>
            <person name="de Oliveira Mendes T.A."/>
            <person name="Urmenyi T.P."/>
            <person name="de Souza W."/>
            <person name="Schenkman S."/>
            <person name="de Vasconcelos A.T."/>
        </authorList>
    </citation>
    <scope>NUCLEOTIDE SEQUENCE [LARGE SCALE GENOMIC DNA]</scope>
</reference>
<dbReference type="EMBL" id="ATMH01009949">
    <property type="protein sequence ID" value="EPY18404.1"/>
    <property type="molecule type" value="Genomic_DNA"/>
</dbReference>
<feature type="region of interest" description="Disordered" evidence="2">
    <location>
        <begin position="1"/>
        <end position="127"/>
    </location>
</feature>
<evidence type="ECO:0000256" key="2">
    <source>
        <dbReference type="SAM" id="MobiDB-lite"/>
    </source>
</evidence>
<keyword evidence="1" id="KW-0175">Coiled coil</keyword>
<feature type="coiled-coil region" evidence="1">
    <location>
        <begin position="270"/>
        <end position="329"/>
    </location>
</feature>
<organism evidence="3 4">
    <name type="scientific">Strigomonas culicis</name>
    <dbReference type="NCBI Taxonomy" id="28005"/>
    <lineage>
        <taxon>Eukaryota</taxon>
        <taxon>Discoba</taxon>
        <taxon>Euglenozoa</taxon>
        <taxon>Kinetoplastea</taxon>
        <taxon>Metakinetoplastina</taxon>
        <taxon>Trypanosomatida</taxon>
        <taxon>Trypanosomatidae</taxon>
        <taxon>Strigomonadinae</taxon>
        <taxon>Strigomonas</taxon>
    </lineage>
</organism>
<evidence type="ECO:0000256" key="1">
    <source>
        <dbReference type="SAM" id="Coils"/>
    </source>
</evidence>
<protein>
    <submittedName>
        <fullName evidence="3">Uncharacterized protein</fullName>
    </submittedName>
</protein>
<name>S9TNX5_9TRYP</name>
<feature type="compositionally biased region" description="Polar residues" evidence="2">
    <location>
        <begin position="45"/>
        <end position="54"/>
    </location>
</feature>
<dbReference type="AlphaFoldDB" id="S9TNX5"/>
<dbReference type="Proteomes" id="UP000015354">
    <property type="component" value="Unassembled WGS sequence"/>
</dbReference>
<feature type="compositionally biased region" description="Low complexity" evidence="2">
    <location>
        <begin position="1"/>
        <end position="16"/>
    </location>
</feature>
<evidence type="ECO:0000313" key="4">
    <source>
        <dbReference type="Proteomes" id="UP000015354"/>
    </source>
</evidence>
<gene>
    <name evidence="3" type="ORF">STCU_09982</name>
</gene>
<feature type="compositionally biased region" description="Basic and acidic residues" evidence="2">
    <location>
        <begin position="244"/>
        <end position="259"/>
    </location>
</feature>
<proteinExistence type="predicted"/>
<accession>S9TNX5</accession>
<keyword evidence="4" id="KW-1185">Reference proteome</keyword>
<sequence length="392" mass="42180">MEHSAVTVSVVSQHSHTYASTNISGGGEEPHRGAAHYRRADATPQKHTPATDSATTTPRPTPQRRTPLGKGAGGSHTPMPSNGTPASHAAGEAPSRGNSPAEANTATSAKAKPATTRKAGVLPGTSSERMMQIVADLASEMKSLKSARGRQEETANMLLAELHDLTQRSVQCLADNVRLERDRAALTAQVEENKNRVLLLEAGEQHRLSGAGTALAVAHRAAAEPSRALVPYTVAQLQYTADRAGSHRPADRAGSHRPADATGDVVPLTRRQVEQMHTQAIADRNALEEEKKAWLTYLQHLIYRRKEELEAQQKELQTVQQELEAQESFMRNVQGYWRRNGARSGLWAKADRAATATPAEGSSAVVVTPIEALGLTTLGEVAEFINSVFETV</sequence>
<feature type="region of interest" description="Disordered" evidence="2">
    <location>
        <begin position="243"/>
        <end position="263"/>
    </location>
</feature>
<feature type="compositionally biased region" description="Low complexity" evidence="2">
    <location>
        <begin position="103"/>
        <end position="119"/>
    </location>
</feature>